<feature type="transmembrane region" description="Helical" evidence="8">
    <location>
        <begin position="112"/>
        <end position="130"/>
    </location>
</feature>
<evidence type="ECO:0000256" key="1">
    <source>
        <dbReference type="ARBA" id="ARBA00004141"/>
    </source>
</evidence>
<dbReference type="Pfam" id="PF00571">
    <property type="entry name" value="CBS"/>
    <property type="match status" value="2"/>
</dbReference>
<evidence type="ECO:0000259" key="10">
    <source>
        <dbReference type="PROSITE" id="PS51846"/>
    </source>
</evidence>
<reference evidence="11 12" key="1">
    <citation type="submission" date="2024-03" db="EMBL/GenBank/DDBJ databases">
        <title>Aureococcus anophagefferens CCMP1851 and Kratosvirus quantuckense: Draft genome of a second virus-susceptible host strain in the model system.</title>
        <authorList>
            <person name="Chase E."/>
            <person name="Truchon A.R."/>
            <person name="Schepens W."/>
            <person name="Wilhelm S.W."/>
        </authorList>
    </citation>
    <scope>NUCLEOTIDE SEQUENCE [LARGE SCALE GENOMIC DNA]</scope>
    <source>
        <strain evidence="11 12">CCMP1851</strain>
    </source>
</reference>
<evidence type="ECO:0000256" key="2">
    <source>
        <dbReference type="ARBA" id="ARBA00022692"/>
    </source>
</evidence>
<keyword evidence="4 7" id="KW-1133">Transmembrane helix</keyword>
<dbReference type="InterPro" id="IPR002550">
    <property type="entry name" value="CNNM"/>
</dbReference>
<comment type="caution">
    <text evidence="11">The sequence shown here is derived from an EMBL/GenBank/DDBJ whole genome shotgun (WGS) entry which is preliminary data.</text>
</comment>
<gene>
    <name evidence="11" type="primary">CNNM2</name>
    <name evidence="11" type="ORF">SO694_00091087</name>
</gene>
<dbReference type="Pfam" id="PF01595">
    <property type="entry name" value="CNNM"/>
    <property type="match status" value="1"/>
</dbReference>
<feature type="transmembrane region" description="Helical" evidence="8">
    <location>
        <begin position="28"/>
        <end position="54"/>
    </location>
</feature>
<evidence type="ECO:0000313" key="11">
    <source>
        <dbReference type="EMBL" id="KAK7237063.1"/>
    </source>
</evidence>
<name>A0ABR1FS72_AURAN</name>
<feature type="domain" description="CBS" evidence="9">
    <location>
        <begin position="221"/>
        <end position="282"/>
    </location>
</feature>
<keyword evidence="6" id="KW-0129">CBS domain</keyword>
<feature type="transmembrane region" description="Helical" evidence="8">
    <location>
        <begin position="142"/>
        <end position="162"/>
    </location>
</feature>
<evidence type="ECO:0000259" key="9">
    <source>
        <dbReference type="PROSITE" id="PS51371"/>
    </source>
</evidence>
<dbReference type="EMBL" id="JBBJCI010000255">
    <property type="protein sequence ID" value="KAK7237063.1"/>
    <property type="molecule type" value="Genomic_DNA"/>
</dbReference>
<evidence type="ECO:0000256" key="8">
    <source>
        <dbReference type="SAM" id="Phobius"/>
    </source>
</evidence>
<feature type="domain" description="CNNM transmembrane" evidence="10">
    <location>
        <begin position="23"/>
        <end position="202"/>
    </location>
</feature>
<evidence type="ECO:0000256" key="5">
    <source>
        <dbReference type="ARBA" id="ARBA00023136"/>
    </source>
</evidence>
<sequence length="575" mass="61809">MVLDAVARRLDESMPLAVSSGSAIVDHAMIYVTVLGLVVMSGLFSGLTLGLLGLDVTELEIVRGGGTPKEQERARKIMEVRSDGNRLLCTLLLGNVAVNSLLSIFLSGIASGLVGFAVSTALIVVFGEILPQAVCARHALHVGELSLPVIRFVLCALAPVAYPLKLVVDGLLGETAGTHHTKAEMLEYMRVQQAAGMLDDDANLVMKGALDMKHKVVSQVMTPLEDVYMLSEDRTLDFAAVREIFEQGFSRVPIFQGSRGQIVGLLFVKDLIFVDPEEATPVAEYLHIFDRDIQFVDDGANLDDVLRVFKRGRGHLAFVLGGAGDAGEVGRPVGIVTLEDIVEEILGDEIIDESDVYVDVDNRVRVAGRGDFDFTKLRRLDSNFVDSKLADAEVDAIASHLVAQVGAVADGWTPPSQETMARYVRRAMVVDYKRATPRHADSDAPPAAADVVYARGHAANFATLVLSGKLHIRAGRDGFRAEAGPWTLLGAQTLLLGAPGGHTFVPDFAAHVATDSVRCVHVSCEEKIKGAPRGRGISEELVNDPTVSRKDRLTARVQGRRKDLLRATATGAAVV</sequence>
<protein>
    <submittedName>
        <fullName evidence="11">CNNM metal transporter</fullName>
    </submittedName>
</protein>
<dbReference type="PANTHER" id="PTHR12064:SF94">
    <property type="entry name" value="UNEXTENDED PROTEIN"/>
    <property type="match status" value="1"/>
</dbReference>
<dbReference type="InterPro" id="IPR046342">
    <property type="entry name" value="CBS_dom_sf"/>
</dbReference>
<evidence type="ECO:0000313" key="12">
    <source>
        <dbReference type="Proteomes" id="UP001363151"/>
    </source>
</evidence>
<dbReference type="InterPro" id="IPR045095">
    <property type="entry name" value="ACDP"/>
</dbReference>
<keyword evidence="12" id="KW-1185">Reference proteome</keyword>
<keyword evidence="5 7" id="KW-0472">Membrane</keyword>
<dbReference type="Proteomes" id="UP001363151">
    <property type="component" value="Unassembled WGS sequence"/>
</dbReference>
<evidence type="ECO:0000256" key="6">
    <source>
        <dbReference type="PROSITE-ProRule" id="PRU00703"/>
    </source>
</evidence>
<keyword evidence="3" id="KW-0677">Repeat</keyword>
<comment type="subcellular location">
    <subcellularLocation>
        <location evidence="1">Membrane</location>
        <topology evidence="1">Multi-pass membrane protein</topology>
    </subcellularLocation>
</comment>
<accession>A0ABR1FS72</accession>
<dbReference type="SMART" id="SM00116">
    <property type="entry name" value="CBS"/>
    <property type="match status" value="2"/>
</dbReference>
<dbReference type="CDD" id="cd04590">
    <property type="entry name" value="CBS_pair_CorC_HlyC_assoc"/>
    <property type="match status" value="1"/>
</dbReference>
<dbReference type="InterPro" id="IPR044751">
    <property type="entry name" value="Ion_transp-like_CBS"/>
</dbReference>
<keyword evidence="2 7" id="KW-0812">Transmembrane</keyword>
<dbReference type="Pfam" id="PF25562">
    <property type="entry name" value="CNBH_CNNM2_C"/>
    <property type="match status" value="1"/>
</dbReference>
<dbReference type="PANTHER" id="PTHR12064">
    <property type="entry name" value="METAL TRANSPORTER CNNM"/>
    <property type="match status" value="1"/>
</dbReference>
<evidence type="ECO:0000256" key="7">
    <source>
        <dbReference type="PROSITE-ProRule" id="PRU01193"/>
    </source>
</evidence>
<dbReference type="PROSITE" id="PS51846">
    <property type="entry name" value="CNNM"/>
    <property type="match status" value="1"/>
</dbReference>
<feature type="domain" description="CBS" evidence="9">
    <location>
        <begin position="289"/>
        <end position="353"/>
    </location>
</feature>
<evidence type="ECO:0000256" key="3">
    <source>
        <dbReference type="ARBA" id="ARBA00022737"/>
    </source>
</evidence>
<dbReference type="InterPro" id="IPR000644">
    <property type="entry name" value="CBS_dom"/>
</dbReference>
<evidence type="ECO:0000256" key="4">
    <source>
        <dbReference type="ARBA" id="ARBA00022989"/>
    </source>
</evidence>
<organism evidence="11 12">
    <name type="scientific">Aureococcus anophagefferens</name>
    <name type="common">Harmful bloom alga</name>
    <dbReference type="NCBI Taxonomy" id="44056"/>
    <lineage>
        <taxon>Eukaryota</taxon>
        <taxon>Sar</taxon>
        <taxon>Stramenopiles</taxon>
        <taxon>Ochrophyta</taxon>
        <taxon>Pelagophyceae</taxon>
        <taxon>Pelagomonadales</taxon>
        <taxon>Pelagomonadaceae</taxon>
        <taxon>Aureococcus</taxon>
    </lineage>
</organism>
<dbReference type="PROSITE" id="PS51371">
    <property type="entry name" value="CBS"/>
    <property type="match status" value="2"/>
</dbReference>
<proteinExistence type="predicted"/>
<dbReference type="Gene3D" id="3.10.580.10">
    <property type="entry name" value="CBS-domain"/>
    <property type="match status" value="1"/>
</dbReference>
<dbReference type="SUPFAM" id="SSF54631">
    <property type="entry name" value="CBS-domain pair"/>
    <property type="match status" value="1"/>
</dbReference>